<sequence length="125" mass="14614">MSDEFCSCDIVHENVIEMVRKKMPQEEKLYDLAELFKVFGDTTRVKIISALFEAEMCVCDIAELLHMTQSAISHQLRVLRQARLVKHRKEGKVVFYSLDDEHIKTIFNQGLEHILEPRGFEYALQ</sequence>
<dbReference type="InterPro" id="IPR001845">
    <property type="entry name" value="HTH_ArsR_DNA-bd_dom"/>
</dbReference>
<dbReference type="GO" id="GO:0003700">
    <property type="term" value="F:DNA-binding transcription factor activity"/>
    <property type="evidence" value="ECO:0007669"/>
    <property type="project" value="InterPro"/>
</dbReference>
<dbReference type="InterPro" id="IPR051011">
    <property type="entry name" value="Metal_resp_trans_reg"/>
</dbReference>
<dbReference type="PRINTS" id="PR00778">
    <property type="entry name" value="HTHARSR"/>
</dbReference>
<accession>A0A290HDB9</accession>
<gene>
    <name evidence="6" type="ORF">FA584_11905</name>
    <name evidence="5" type="ORF">SJPD1_1099</name>
</gene>
<evidence type="ECO:0000313" key="6">
    <source>
        <dbReference type="EMBL" id="QIR76860.1"/>
    </source>
</evidence>
<reference evidence="5" key="3">
    <citation type="submission" date="2017-09" db="EMBL/GenBank/DDBJ databases">
        <authorList>
            <person name="Goris T."/>
        </authorList>
    </citation>
    <scope>NUCLEOTIDE SEQUENCE</scope>
    <source>
        <strain evidence="5">JPD-1</strain>
    </source>
</reference>
<evidence type="ECO:0000256" key="2">
    <source>
        <dbReference type="ARBA" id="ARBA00023125"/>
    </source>
</evidence>
<reference evidence="6" key="5">
    <citation type="submission" date="2020-08" db="EMBL/GenBank/DDBJ databases">
        <authorList>
            <person name="Yang Y."/>
            <person name="Huo L."/>
            <person name="Yan J."/>
        </authorList>
    </citation>
    <scope>NUCLEOTIDE SEQUENCE</scope>
    <source>
        <strain evidence="6">ACSDCE</strain>
    </source>
</reference>
<organism evidence="5 7">
    <name type="scientific">Sulfurospirillum diekertiae</name>
    <dbReference type="NCBI Taxonomy" id="1854492"/>
    <lineage>
        <taxon>Bacteria</taxon>
        <taxon>Pseudomonadati</taxon>
        <taxon>Campylobacterota</taxon>
        <taxon>Epsilonproteobacteria</taxon>
        <taxon>Campylobacterales</taxon>
        <taxon>Sulfurospirillaceae</taxon>
        <taxon>Sulfurospirillum</taxon>
    </lineage>
</organism>
<dbReference type="SMART" id="SM00418">
    <property type="entry name" value="HTH_ARSR"/>
    <property type="match status" value="1"/>
</dbReference>
<dbReference type="Proteomes" id="UP000502831">
    <property type="component" value="Chromosome"/>
</dbReference>
<dbReference type="PANTHER" id="PTHR43132:SF6">
    <property type="entry name" value="HTH-TYPE TRANSCRIPTIONAL REPRESSOR CZRA"/>
    <property type="match status" value="1"/>
</dbReference>
<dbReference type="GO" id="GO:0003677">
    <property type="term" value="F:DNA binding"/>
    <property type="evidence" value="ECO:0007669"/>
    <property type="project" value="UniProtKB-KW"/>
</dbReference>
<reference evidence="7" key="2">
    <citation type="submission" date="2017-09" db="EMBL/GenBank/DDBJ databases">
        <title>The complete genome of Sulfurospirillum sp. JPD-1.</title>
        <authorList>
            <person name="Goris T."/>
        </authorList>
    </citation>
    <scope>NUCLEOTIDE SEQUENCE [LARGE SCALE GENOMIC DNA]</scope>
    <source>
        <strain evidence="7">JPD-1</strain>
    </source>
</reference>
<evidence type="ECO:0000256" key="3">
    <source>
        <dbReference type="ARBA" id="ARBA00023163"/>
    </source>
</evidence>
<name>A0A290HDB9_9BACT</name>
<keyword evidence="2" id="KW-0238">DNA-binding</keyword>
<dbReference type="RefSeq" id="WP_096046313.1">
    <property type="nucleotide sequence ID" value="NZ_CP023275.1"/>
</dbReference>
<dbReference type="Pfam" id="PF01022">
    <property type="entry name" value="HTH_5"/>
    <property type="match status" value="1"/>
</dbReference>
<dbReference type="InterPro" id="IPR036390">
    <property type="entry name" value="WH_DNA-bd_sf"/>
</dbReference>
<dbReference type="InterPro" id="IPR036388">
    <property type="entry name" value="WH-like_DNA-bd_sf"/>
</dbReference>
<dbReference type="PROSITE" id="PS00846">
    <property type="entry name" value="HTH_ARSR_1"/>
    <property type="match status" value="1"/>
</dbReference>
<evidence type="ECO:0000313" key="7">
    <source>
        <dbReference type="Proteomes" id="UP000217349"/>
    </source>
</evidence>
<dbReference type="InterPro" id="IPR011991">
    <property type="entry name" value="ArsR-like_HTH"/>
</dbReference>
<protein>
    <submittedName>
        <fullName evidence="5">Heavy metal efflux system accessory protein</fullName>
    </submittedName>
    <submittedName>
        <fullName evidence="6">Helix-turn-helix transcriptional regulator</fullName>
    </submittedName>
</protein>
<proteinExistence type="predicted"/>
<dbReference type="InterPro" id="IPR018334">
    <property type="entry name" value="ArsR_HTH"/>
</dbReference>
<evidence type="ECO:0000256" key="1">
    <source>
        <dbReference type="ARBA" id="ARBA00023015"/>
    </source>
</evidence>
<dbReference type="CDD" id="cd00090">
    <property type="entry name" value="HTH_ARSR"/>
    <property type="match status" value="1"/>
</dbReference>
<accession>A0A6G9VW01</accession>
<reference evidence="5" key="4">
    <citation type="journal article" date="2020" name="MicrobiologyOpen">
        <title>Tetrachloroethene respiration in Sulfurospirillum species is regulated by a two-component system as unraveled by comparative genomics, transcriptomics, and regulator binding studies.</title>
        <authorList>
            <person name="Esken J."/>
            <person name="Goris T."/>
            <person name="Gadkari J."/>
            <person name="Bischler T."/>
            <person name="Forstner K.U."/>
            <person name="Sharma C.M."/>
            <person name="Diekert G."/>
            <person name="Schubert T."/>
        </authorList>
    </citation>
    <scope>NUCLEOTIDE SEQUENCE</scope>
    <source>
        <strain evidence="5">JPD-1</strain>
    </source>
</reference>
<dbReference type="AlphaFoldDB" id="A0A290HDB9"/>
<dbReference type="Gene3D" id="1.10.10.10">
    <property type="entry name" value="Winged helix-like DNA-binding domain superfamily/Winged helix DNA-binding domain"/>
    <property type="match status" value="1"/>
</dbReference>
<feature type="domain" description="HTH arsR-type" evidence="4">
    <location>
        <begin position="24"/>
        <end position="118"/>
    </location>
</feature>
<dbReference type="Proteomes" id="UP000217349">
    <property type="component" value="Chromosome"/>
</dbReference>
<dbReference type="EMBL" id="CP023275">
    <property type="protein sequence ID" value="ATB69211.1"/>
    <property type="molecule type" value="Genomic_DNA"/>
</dbReference>
<dbReference type="PROSITE" id="PS50987">
    <property type="entry name" value="HTH_ARSR_2"/>
    <property type="match status" value="1"/>
</dbReference>
<evidence type="ECO:0000313" key="5">
    <source>
        <dbReference type="EMBL" id="ATB69211.1"/>
    </source>
</evidence>
<evidence type="ECO:0000313" key="8">
    <source>
        <dbReference type="Proteomes" id="UP000502831"/>
    </source>
</evidence>
<evidence type="ECO:0000259" key="4">
    <source>
        <dbReference type="PROSITE" id="PS50987"/>
    </source>
</evidence>
<dbReference type="PANTHER" id="PTHR43132">
    <property type="entry name" value="ARSENICAL RESISTANCE OPERON REPRESSOR ARSR-RELATED"/>
    <property type="match status" value="1"/>
</dbReference>
<keyword evidence="1" id="KW-0805">Transcription regulation</keyword>
<keyword evidence="3" id="KW-0804">Transcription</keyword>
<dbReference type="EMBL" id="CP039734">
    <property type="protein sequence ID" value="QIR76860.1"/>
    <property type="molecule type" value="Genomic_DNA"/>
</dbReference>
<dbReference type="OrthoDB" id="9810923at2"/>
<dbReference type="KEGG" id="sulj:SJPD1_1099"/>
<reference evidence="6 8" key="1">
    <citation type="journal article" date="2017" name="Environ. Sci. Technol.">
        <title>Organohalide Respiration with Chlorinated Ethenes under Low pH Conditions.</title>
        <authorList>
            <person name="Yang Y."/>
            <person name="Capiro N.L."/>
            <person name="Marcet T.F."/>
            <person name="Yan J."/>
            <person name="Pennell K.D."/>
            <person name="Loffler F.E."/>
        </authorList>
    </citation>
    <scope>NUCLEOTIDE SEQUENCE [LARGE SCALE GENOMIC DNA]</scope>
    <source>
        <strain evidence="6 8">ACSDCE</strain>
    </source>
</reference>
<dbReference type="NCBIfam" id="NF033788">
    <property type="entry name" value="HTH_metalloreg"/>
    <property type="match status" value="1"/>
</dbReference>
<dbReference type="SUPFAM" id="SSF46785">
    <property type="entry name" value="Winged helix' DNA-binding domain"/>
    <property type="match status" value="1"/>
</dbReference>